<reference evidence="2 3" key="1">
    <citation type="submission" date="2016-02" db="EMBL/GenBank/DDBJ databases">
        <authorList>
            <person name="Wen L."/>
            <person name="He K."/>
            <person name="Yang H."/>
        </authorList>
    </citation>
    <scope>NUCLEOTIDE SEQUENCE [LARGE SCALE GENOMIC DNA]</scope>
    <source>
        <strain evidence="2 3">CD09_2</strain>
    </source>
</reference>
<comment type="caution">
    <text evidence="2">The sequence shown here is derived from an EMBL/GenBank/DDBJ whole genome shotgun (WGS) entry which is preliminary data.</text>
</comment>
<dbReference type="AlphaFoldDB" id="A0A177JW32"/>
<proteinExistence type="predicted"/>
<dbReference type="OrthoDB" id="7476043at2"/>
<sequence>MEANKQNGHPRAISAATMSDEHRAALETSRPTAEEIAADRWADEPDTAPDKSHRAKLRLPFRN</sequence>
<dbReference type="Proteomes" id="UP000077262">
    <property type="component" value="Unassembled WGS sequence"/>
</dbReference>
<evidence type="ECO:0000313" key="3">
    <source>
        <dbReference type="Proteomes" id="UP000077262"/>
    </source>
</evidence>
<feature type="compositionally biased region" description="Basic and acidic residues" evidence="1">
    <location>
        <begin position="37"/>
        <end position="52"/>
    </location>
</feature>
<evidence type="ECO:0000256" key="1">
    <source>
        <dbReference type="SAM" id="MobiDB-lite"/>
    </source>
</evidence>
<feature type="compositionally biased region" description="Basic residues" evidence="1">
    <location>
        <begin position="53"/>
        <end position="63"/>
    </location>
</feature>
<organism evidence="2 3">
    <name type="scientific">Sphingobium yanoikuyae</name>
    <name type="common">Sphingomonas yanoikuyae</name>
    <dbReference type="NCBI Taxonomy" id="13690"/>
    <lineage>
        <taxon>Bacteria</taxon>
        <taxon>Pseudomonadati</taxon>
        <taxon>Pseudomonadota</taxon>
        <taxon>Alphaproteobacteria</taxon>
        <taxon>Sphingomonadales</taxon>
        <taxon>Sphingomonadaceae</taxon>
        <taxon>Sphingobium</taxon>
    </lineage>
</organism>
<evidence type="ECO:0000313" key="2">
    <source>
        <dbReference type="EMBL" id="OAH45450.1"/>
    </source>
</evidence>
<dbReference type="EMBL" id="LSTR01000025">
    <property type="protein sequence ID" value="OAH45450.1"/>
    <property type="molecule type" value="Genomic_DNA"/>
</dbReference>
<gene>
    <name evidence="2" type="ORF">AX777_17745</name>
</gene>
<feature type="region of interest" description="Disordered" evidence="1">
    <location>
        <begin position="1"/>
        <end position="63"/>
    </location>
</feature>
<protein>
    <submittedName>
        <fullName evidence="2">Uncharacterized protein</fullName>
    </submittedName>
</protein>
<accession>A0A177JW32</accession>
<name>A0A177JW32_SPHYA</name>
<dbReference type="RefSeq" id="WP_063976278.1">
    <property type="nucleotide sequence ID" value="NZ_LSTR01000025.1"/>
</dbReference>